<dbReference type="EMBL" id="BSTJ01000010">
    <property type="protein sequence ID" value="GLY79162.1"/>
    <property type="molecule type" value="Genomic_DNA"/>
</dbReference>
<sequence>MEFSVEHTVTDDGIVSVTLAGALDVATAPRVRDLLIRLIDEGHHRLVLELSDVDFVDSIGLGVFVGVVHRLRPYDSSLAVAAPSPQAQKVFEITQLVRVLPIYDTSDAATEAVRSGKATVGARG</sequence>
<name>A0A9W6VU37_9ACTN</name>
<dbReference type="AlphaFoldDB" id="A0A9W6VU37"/>
<dbReference type="PANTHER" id="PTHR33495:SF2">
    <property type="entry name" value="ANTI-SIGMA FACTOR ANTAGONIST TM_1081-RELATED"/>
    <property type="match status" value="1"/>
</dbReference>
<feature type="domain" description="STAS" evidence="3">
    <location>
        <begin position="12"/>
        <end position="113"/>
    </location>
</feature>
<accession>A0A9W6VU37</accession>
<dbReference type="GO" id="GO:0043856">
    <property type="term" value="F:anti-sigma factor antagonist activity"/>
    <property type="evidence" value="ECO:0007669"/>
    <property type="project" value="InterPro"/>
</dbReference>
<evidence type="ECO:0000313" key="4">
    <source>
        <dbReference type="EMBL" id="GLY79162.1"/>
    </source>
</evidence>
<gene>
    <name evidence="4" type="ORF">Airi01_074290</name>
</gene>
<reference evidence="4" key="1">
    <citation type="submission" date="2023-03" db="EMBL/GenBank/DDBJ databases">
        <title>Actinoallomurus iriomotensis NBRC 103681.</title>
        <authorList>
            <person name="Ichikawa N."/>
            <person name="Sato H."/>
            <person name="Tonouchi N."/>
        </authorList>
    </citation>
    <scope>NUCLEOTIDE SEQUENCE</scope>
    <source>
        <strain evidence="4">NBRC 103681</strain>
    </source>
</reference>
<dbReference type="Gene3D" id="3.30.750.24">
    <property type="entry name" value="STAS domain"/>
    <property type="match status" value="1"/>
</dbReference>
<evidence type="ECO:0000313" key="5">
    <source>
        <dbReference type="Proteomes" id="UP001165135"/>
    </source>
</evidence>
<dbReference type="NCBIfam" id="TIGR00377">
    <property type="entry name" value="ant_ant_sig"/>
    <property type="match status" value="1"/>
</dbReference>
<dbReference type="PROSITE" id="PS50801">
    <property type="entry name" value="STAS"/>
    <property type="match status" value="1"/>
</dbReference>
<protein>
    <recommendedName>
        <fullName evidence="2">Anti-sigma factor antagonist</fullName>
    </recommendedName>
</protein>
<evidence type="ECO:0000256" key="1">
    <source>
        <dbReference type="ARBA" id="ARBA00009013"/>
    </source>
</evidence>
<dbReference type="CDD" id="cd07043">
    <property type="entry name" value="STAS_anti-anti-sigma_factors"/>
    <property type="match status" value="1"/>
</dbReference>
<organism evidence="4 5">
    <name type="scientific">Actinoallomurus iriomotensis</name>
    <dbReference type="NCBI Taxonomy" id="478107"/>
    <lineage>
        <taxon>Bacteria</taxon>
        <taxon>Bacillati</taxon>
        <taxon>Actinomycetota</taxon>
        <taxon>Actinomycetes</taxon>
        <taxon>Streptosporangiales</taxon>
        <taxon>Thermomonosporaceae</taxon>
        <taxon>Actinoallomurus</taxon>
    </lineage>
</organism>
<dbReference type="Pfam" id="PF01740">
    <property type="entry name" value="STAS"/>
    <property type="match status" value="1"/>
</dbReference>
<evidence type="ECO:0000256" key="2">
    <source>
        <dbReference type="RuleBase" id="RU003749"/>
    </source>
</evidence>
<dbReference type="InterPro" id="IPR003658">
    <property type="entry name" value="Anti-sigma_ant"/>
</dbReference>
<comment type="similarity">
    <text evidence="1 2">Belongs to the anti-sigma-factor antagonist family.</text>
</comment>
<comment type="caution">
    <text evidence="4">The sequence shown here is derived from an EMBL/GenBank/DDBJ whole genome shotgun (WGS) entry which is preliminary data.</text>
</comment>
<proteinExistence type="inferred from homology"/>
<dbReference type="Proteomes" id="UP001165135">
    <property type="component" value="Unassembled WGS sequence"/>
</dbReference>
<dbReference type="InterPro" id="IPR002645">
    <property type="entry name" value="STAS_dom"/>
</dbReference>
<dbReference type="RefSeq" id="WP_285630231.1">
    <property type="nucleotide sequence ID" value="NZ_BSTJ01000010.1"/>
</dbReference>
<dbReference type="SUPFAM" id="SSF52091">
    <property type="entry name" value="SpoIIaa-like"/>
    <property type="match status" value="1"/>
</dbReference>
<dbReference type="PANTHER" id="PTHR33495">
    <property type="entry name" value="ANTI-SIGMA FACTOR ANTAGONIST TM_1081-RELATED-RELATED"/>
    <property type="match status" value="1"/>
</dbReference>
<evidence type="ECO:0000259" key="3">
    <source>
        <dbReference type="PROSITE" id="PS50801"/>
    </source>
</evidence>
<dbReference type="InterPro" id="IPR036513">
    <property type="entry name" value="STAS_dom_sf"/>
</dbReference>